<keyword evidence="2" id="KW-0436">Ligase</keyword>
<dbReference type="SUPFAM" id="SSF52954">
    <property type="entry name" value="Class II aaRS ABD-related"/>
    <property type="match status" value="1"/>
</dbReference>
<dbReference type="Proteomes" id="UP001230051">
    <property type="component" value="Unassembled WGS sequence"/>
</dbReference>
<evidence type="ECO:0000313" key="2">
    <source>
        <dbReference type="EMBL" id="KAK1143072.1"/>
    </source>
</evidence>
<evidence type="ECO:0000313" key="3">
    <source>
        <dbReference type="Proteomes" id="UP001230051"/>
    </source>
</evidence>
<name>A0AAD8CE60_ACIOX</name>
<feature type="non-terminal residue" evidence="2">
    <location>
        <position position="1"/>
    </location>
</feature>
<comment type="caution">
    <text evidence="2">The sequence shown here is derived from an EMBL/GenBank/DDBJ whole genome shotgun (WGS) entry which is preliminary data.</text>
</comment>
<reference evidence="2" key="1">
    <citation type="submission" date="2022-02" db="EMBL/GenBank/DDBJ databases">
        <title>Atlantic sturgeon de novo genome assembly.</title>
        <authorList>
            <person name="Stock M."/>
            <person name="Klopp C."/>
            <person name="Guiguen Y."/>
            <person name="Cabau C."/>
            <person name="Parinello H."/>
            <person name="Santidrian Yebra-Pimentel E."/>
            <person name="Kuhl H."/>
            <person name="Dirks R.P."/>
            <person name="Guessner J."/>
            <person name="Wuertz S."/>
            <person name="Du K."/>
            <person name="Schartl M."/>
        </authorList>
    </citation>
    <scope>NUCLEOTIDE SEQUENCE</scope>
    <source>
        <strain evidence="2">STURGEONOMICS-FGT-2020</strain>
        <tissue evidence="2">Whole blood</tissue>
    </source>
</reference>
<dbReference type="EMBL" id="JAGXEW010000239">
    <property type="protein sequence ID" value="KAK1143072.1"/>
    <property type="molecule type" value="Genomic_DNA"/>
</dbReference>
<organism evidence="2 3">
    <name type="scientific">Acipenser oxyrinchus oxyrinchus</name>
    <dbReference type="NCBI Taxonomy" id="40147"/>
    <lineage>
        <taxon>Eukaryota</taxon>
        <taxon>Metazoa</taxon>
        <taxon>Chordata</taxon>
        <taxon>Craniata</taxon>
        <taxon>Vertebrata</taxon>
        <taxon>Euteleostomi</taxon>
        <taxon>Actinopterygii</taxon>
        <taxon>Chondrostei</taxon>
        <taxon>Acipenseriformes</taxon>
        <taxon>Acipenseridae</taxon>
        <taxon>Acipenser</taxon>
    </lineage>
</organism>
<proteinExistence type="predicted"/>
<accession>A0AAD8CE60</accession>
<dbReference type="GO" id="GO:0016874">
    <property type="term" value="F:ligase activity"/>
    <property type="evidence" value="ECO:0007669"/>
    <property type="project" value="UniProtKB-KW"/>
</dbReference>
<feature type="domain" description="Anticodon-binding" evidence="1">
    <location>
        <begin position="1"/>
        <end position="41"/>
    </location>
</feature>
<gene>
    <name evidence="2" type="primary">TARS1</name>
    <name evidence="2" type="ORF">AOXY_G36791</name>
</gene>
<dbReference type="Gene3D" id="3.40.50.800">
    <property type="entry name" value="Anticodon-binding domain"/>
    <property type="match status" value="1"/>
</dbReference>
<evidence type="ECO:0000259" key="1">
    <source>
        <dbReference type="Pfam" id="PF03129"/>
    </source>
</evidence>
<protein>
    <submittedName>
        <fullName evidence="2">Threonine--tRNA ligase 1, cytoplasmic</fullName>
    </submittedName>
</protein>
<keyword evidence="3" id="KW-1185">Reference proteome</keyword>
<dbReference type="InterPro" id="IPR004154">
    <property type="entry name" value="Anticodon-bd"/>
</dbReference>
<dbReference type="Pfam" id="PF03129">
    <property type="entry name" value="HGTP_anticodon"/>
    <property type="match status" value="1"/>
</dbReference>
<sequence length="54" mass="6352">YNFILVVGEKEKSSNTVNVRTRDNKVHGERTLSECIERLQQLKVSRTRNAEEEF</sequence>
<dbReference type="AlphaFoldDB" id="A0AAD8CE60"/>
<dbReference type="InterPro" id="IPR036621">
    <property type="entry name" value="Anticodon-bd_dom_sf"/>
</dbReference>